<organism evidence="1 2">
    <name type="scientific">Rhabditophanes sp. KR3021</name>
    <dbReference type="NCBI Taxonomy" id="114890"/>
    <lineage>
        <taxon>Eukaryota</taxon>
        <taxon>Metazoa</taxon>
        <taxon>Ecdysozoa</taxon>
        <taxon>Nematoda</taxon>
        <taxon>Chromadorea</taxon>
        <taxon>Rhabditida</taxon>
        <taxon>Tylenchina</taxon>
        <taxon>Panagrolaimomorpha</taxon>
        <taxon>Strongyloidoidea</taxon>
        <taxon>Alloionematidae</taxon>
        <taxon>Rhabditophanes</taxon>
    </lineage>
</organism>
<dbReference type="WBParaSite" id="RSKR_0000632700.1">
    <property type="protein sequence ID" value="RSKR_0000632700.1"/>
    <property type="gene ID" value="RSKR_0000632700"/>
</dbReference>
<proteinExistence type="predicted"/>
<sequence length="412" mass="45574">MNLNNVRLAESGPHINGAFPGFPSGMMNASQLGVNMPGFDLNNVQAIINSQRQMMPFFPQDMNSGGGPMQHLNFFDHAMNSYHPYGAAFDGGRRKNATRETTAPLKSWLNDHRRNPYPTKAEKMMLAVITKMSLTQVSTWFANARRRLKKENKMTWSPRNRTGEDDDDDLEGIDIEGPSSSNSDIDDISSVRDDELKSEMRESSPSRSQENNKPSPKKNKIWSIDTLTGTNDGSTSVGVSSSEHLESKAGSLSINKDQQHHNIQMAPPNMAFPPGIIPNGFPQAFMHLPPQNIQAMQSHLMQWQNQMALASMNPQMMQPQMLQMMAASMQGMQQGMPQNPLFNNMFRGMLPQMPTTTTSSSSNIPTPSTSVPLGEALTPIKNIITESPPKAAETKTVQLKESPTSEGNLQKN</sequence>
<evidence type="ECO:0000313" key="1">
    <source>
        <dbReference type="Proteomes" id="UP000095286"/>
    </source>
</evidence>
<protein>
    <submittedName>
        <fullName evidence="2">Homeobox domain-containing protein</fullName>
    </submittedName>
</protein>
<name>A0AC35U223_9BILA</name>
<dbReference type="Proteomes" id="UP000095286">
    <property type="component" value="Unplaced"/>
</dbReference>
<evidence type="ECO:0000313" key="2">
    <source>
        <dbReference type="WBParaSite" id="RSKR_0000632700.1"/>
    </source>
</evidence>
<accession>A0AC35U223</accession>
<reference evidence="2" key="1">
    <citation type="submission" date="2016-11" db="UniProtKB">
        <authorList>
            <consortium name="WormBaseParasite"/>
        </authorList>
    </citation>
    <scope>IDENTIFICATION</scope>
    <source>
        <strain evidence="2">KR3021</strain>
    </source>
</reference>